<dbReference type="InterPro" id="IPR029066">
    <property type="entry name" value="PLP-binding_barrel"/>
</dbReference>
<reference evidence="2" key="1">
    <citation type="submission" date="2020-05" db="EMBL/GenBank/DDBJ databases">
        <authorList>
            <person name="Chiriac C."/>
            <person name="Salcher M."/>
            <person name="Ghai R."/>
            <person name="Kavagutti S V."/>
        </authorList>
    </citation>
    <scope>NUCLEOTIDE SEQUENCE</scope>
</reference>
<evidence type="ECO:0000313" key="2">
    <source>
        <dbReference type="EMBL" id="CAB4545860.1"/>
    </source>
</evidence>
<dbReference type="Gene3D" id="3.20.20.10">
    <property type="entry name" value="Alanine racemase"/>
    <property type="match status" value="1"/>
</dbReference>
<proteinExistence type="predicted"/>
<accession>A0A6J6C3I9</accession>
<protein>
    <submittedName>
        <fullName evidence="2">Unannotated protein</fullName>
    </submittedName>
</protein>
<dbReference type="InterPro" id="IPR020622">
    <property type="entry name" value="Ala_racemase_pyridoxalP-BS"/>
</dbReference>
<dbReference type="SUPFAM" id="SSF51419">
    <property type="entry name" value="PLP-binding barrel"/>
    <property type="match status" value="1"/>
</dbReference>
<gene>
    <name evidence="2" type="ORF">UFOPK1493_00673</name>
</gene>
<dbReference type="AlphaFoldDB" id="A0A6J6C3I9"/>
<dbReference type="PROSITE" id="PS00395">
    <property type="entry name" value="ALANINE_RACEMASE"/>
    <property type="match status" value="1"/>
</dbReference>
<feature type="domain" description="Alanine racemase N-terminal" evidence="1">
    <location>
        <begin position="32"/>
        <end position="216"/>
    </location>
</feature>
<dbReference type="Gene3D" id="2.40.37.10">
    <property type="entry name" value="Lyase, Ornithine Decarboxylase, Chain A, domain 1"/>
    <property type="match status" value="1"/>
</dbReference>
<name>A0A6J6C3I9_9ZZZZ</name>
<evidence type="ECO:0000259" key="1">
    <source>
        <dbReference type="Pfam" id="PF01168"/>
    </source>
</evidence>
<dbReference type="Pfam" id="PF01168">
    <property type="entry name" value="Ala_racemase_N"/>
    <property type="match status" value="1"/>
</dbReference>
<dbReference type="InterPro" id="IPR009006">
    <property type="entry name" value="Ala_racemase/Decarboxylase_C"/>
</dbReference>
<organism evidence="2">
    <name type="scientific">freshwater metagenome</name>
    <dbReference type="NCBI Taxonomy" id="449393"/>
    <lineage>
        <taxon>unclassified sequences</taxon>
        <taxon>metagenomes</taxon>
        <taxon>ecological metagenomes</taxon>
    </lineage>
</organism>
<dbReference type="SUPFAM" id="SSF50621">
    <property type="entry name" value="Alanine racemase C-terminal domain-like"/>
    <property type="match status" value="1"/>
</dbReference>
<dbReference type="EMBL" id="CAEZSR010000014">
    <property type="protein sequence ID" value="CAB4545860.1"/>
    <property type="molecule type" value="Genomic_DNA"/>
</dbReference>
<dbReference type="InterPro" id="IPR001608">
    <property type="entry name" value="Ala_racemase_N"/>
</dbReference>
<sequence length="327" mass="34686">MTLRLTIDAGRWQAHVDAVRTSFTDAVPPGAPAVTVAPVVKGNGYGIGRAQLTRLATAWSDLVVVGTVHEALQHERTGDELVRVLTPAVRPVDLPPWIVPTVGAPHHLPAIGGHTGPVAVKLASSMHRYGTDPAGLAVLLAELAARGNAVHAALVHLPLAETAPADDRLAEVESWLAHVPPDVVISVSHLEPAAVATLCARHPDRRVEVRLGTALWHGDKSFLHLGADVIDVRPVRAGTRVGYRGTPVEHDGVLVMVGAGSSHGVAPLADGRSPFHLRRRRVALVEAPHMHTSMCLVPDGDPVPEIGEWVDVQRPLTTVAPDEVVWS</sequence>
<dbReference type="GO" id="GO:0003824">
    <property type="term" value="F:catalytic activity"/>
    <property type="evidence" value="ECO:0007669"/>
    <property type="project" value="InterPro"/>
</dbReference>